<sequence length="294" mass="34940">MMKDNQFSLSDHDEATNNIEFALSKKVEYLNQLREAIKQQDDRLVYQLINQSRYAQLLLKKRSVSEMAVQEELVVKDYPQIQQYLSLKLISYLRDAYPFFYFEEMTVGKFKIHFGNWWDRKEFGYLDVLNVEFKFDEEELAKLAKSFELESTNKRVNTDKINQISTQNKERQELVDSQDERDAEKDKIREEMKRNSQEKGRPWDAGRIREERRVLKERLTKLTEMDEEANSAYQDIKSSETDVLSLAKEDTLIGYERQSVIGVFGDFEKFTKHNNELYSNYLSHLISQKGQVTE</sequence>
<protein>
    <recommendedName>
        <fullName evidence="4">Exonuclease SbcC</fullName>
    </recommendedName>
</protein>
<dbReference type="STRING" id="1423719.FC66_GL000096"/>
<dbReference type="AlphaFoldDB" id="A0A0R1HLP5"/>
<name>A0A0R1HLP5_9LACO</name>
<evidence type="ECO:0000256" key="1">
    <source>
        <dbReference type="SAM" id="MobiDB-lite"/>
    </source>
</evidence>
<evidence type="ECO:0000313" key="2">
    <source>
        <dbReference type="EMBL" id="KRK46473.1"/>
    </source>
</evidence>
<feature type="compositionally biased region" description="Basic and acidic residues" evidence="1">
    <location>
        <begin position="168"/>
        <end position="202"/>
    </location>
</feature>
<accession>A0A0R1HLP5</accession>
<dbReference type="EMBL" id="AZDI01000001">
    <property type="protein sequence ID" value="KRK46473.1"/>
    <property type="molecule type" value="Genomic_DNA"/>
</dbReference>
<evidence type="ECO:0000313" key="3">
    <source>
        <dbReference type="Proteomes" id="UP000051450"/>
    </source>
</evidence>
<keyword evidence="3" id="KW-1185">Reference proteome</keyword>
<dbReference type="PATRIC" id="fig|1423719.4.peg.97"/>
<proteinExistence type="predicted"/>
<reference evidence="2 3" key="1">
    <citation type="journal article" date="2015" name="Genome Announc.">
        <title>Expanding the biotechnology potential of lactobacilli through comparative genomics of 213 strains and associated genera.</title>
        <authorList>
            <person name="Sun Z."/>
            <person name="Harris H.M."/>
            <person name="McCann A."/>
            <person name="Guo C."/>
            <person name="Argimon S."/>
            <person name="Zhang W."/>
            <person name="Yang X."/>
            <person name="Jeffery I.B."/>
            <person name="Cooney J.C."/>
            <person name="Kagawa T.F."/>
            <person name="Liu W."/>
            <person name="Song Y."/>
            <person name="Salvetti E."/>
            <person name="Wrobel A."/>
            <person name="Rasinkangas P."/>
            <person name="Parkhill J."/>
            <person name="Rea M.C."/>
            <person name="O'Sullivan O."/>
            <person name="Ritari J."/>
            <person name="Douillard F.P."/>
            <person name="Paul Ross R."/>
            <person name="Yang R."/>
            <person name="Briner A.E."/>
            <person name="Felis G.E."/>
            <person name="de Vos W.M."/>
            <person name="Barrangou R."/>
            <person name="Klaenhammer T.R."/>
            <person name="Caufield P.W."/>
            <person name="Cui Y."/>
            <person name="Zhang H."/>
            <person name="O'Toole P.W."/>
        </authorList>
    </citation>
    <scope>NUCLEOTIDE SEQUENCE [LARGE SCALE GENOMIC DNA]</scope>
    <source>
        <strain evidence="2 3">DSM 15638</strain>
    </source>
</reference>
<dbReference type="GeneID" id="83548753"/>
<evidence type="ECO:0008006" key="4">
    <source>
        <dbReference type="Google" id="ProtNLM"/>
    </source>
</evidence>
<organism evidence="2 3">
    <name type="scientific">Dellaglioa algida DSM 15638</name>
    <dbReference type="NCBI Taxonomy" id="1423719"/>
    <lineage>
        <taxon>Bacteria</taxon>
        <taxon>Bacillati</taxon>
        <taxon>Bacillota</taxon>
        <taxon>Bacilli</taxon>
        <taxon>Lactobacillales</taxon>
        <taxon>Lactobacillaceae</taxon>
        <taxon>Dellaglioa</taxon>
    </lineage>
</organism>
<gene>
    <name evidence="2" type="ORF">FC66_GL000096</name>
</gene>
<dbReference type="Proteomes" id="UP000051450">
    <property type="component" value="Unassembled WGS sequence"/>
</dbReference>
<feature type="region of interest" description="Disordered" evidence="1">
    <location>
        <begin position="167"/>
        <end position="202"/>
    </location>
</feature>
<comment type="caution">
    <text evidence="2">The sequence shown here is derived from an EMBL/GenBank/DDBJ whole genome shotgun (WGS) entry which is preliminary data.</text>
</comment>
<dbReference type="OrthoDB" id="2248290at2"/>
<dbReference type="RefSeq" id="WP_057973418.1">
    <property type="nucleotide sequence ID" value="NZ_AZDI01000001.1"/>
</dbReference>